<dbReference type="SMART" id="SM00060">
    <property type="entry name" value="FN3"/>
    <property type="match status" value="4"/>
</dbReference>
<feature type="domain" description="Fibronectin type-III" evidence="3">
    <location>
        <begin position="740"/>
        <end position="834"/>
    </location>
</feature>
<keyword evidence="2" id="KW-1133">Transmembrane helix</keyword>
<feature type="compositionally biased region" description="Low complexity" evidence="1">
    <location>
        <begin position="136"/>
        <end position="154"/>
    </location>
</feature>
<reference evidence="4" key="1">
    <citation type="submission" date="2023-06" db="EMBL/GenBank/DDBJ databases">
        <title>Male Hemibagrus guttatus genome.</title>
        <authorList>
            <person name="Bian C."/>
        </authorList>
    </citation>
    <scope>NUCLEOTIDE SEQUENCE</scope>
    <source>
        <strain evidence="4">Male_cb2023</strain>
        <tissue evidence="4">Muscle</tissue>
    </source>
</reference>
<evidence type="ECO:0000256" key="2">
    <source>
        <dbReference type="SAM" id="Phobius"/>
    </source>
</evidence>
<feature type="region of interest" description="Disordered" evidence="1">
    <location>
        <begin position="127"/>
        <end position="190"/>
    </location>
</feature>
<dbReference type="InterPro" id="IPR013783">
    <property type="entry name" value="Ig-like_fold"/>
</dbReference>
<dbReference type="Proteomes" id="UP001274896">
    <property type="component" value="Unassembled WGS sequence"/>
</dbReference>
<name>A0AAE0US03_9TELE</name>
<keyword evidence="2" id="KW-0472">Membrane</keyword>
<dbReference type="CDD" id="cd00063">
    <property type="entry name" value="FN3"/>
    <property type="match status" value="4"/>
</dbReference>
<feature type="region of interest" description="Disordered" evidence="1">
    <location>
        <begin position="564"/>
        <end position="598"/>
    </location>
</feature>
<keyword evidence="2" id="KW-0812">Transmembrane</keyword>
<feature type="compositionally biased region" description="Low complexity" evidence="1">
    <location>
        <begin position="572"/>
        <end position="598"/>
    </location>
</feature>
<keyword evidence="5" id="KW-1185">Reference proteome</keyword>
<feature type="compositionally biased region" description="Polar residues" evidence="1">
    <location>
        <begin position="227"/>
        <end position="243"/>
    </location>
</feature>
<dbReference type="PANTHER" id="PTHR23197">
    <property type="entry name" value="TARSH-RELATED FIBRONECTIN DOMAIN-CONTAINING"/>
    <property type="match status" value="1"/>
</dbReference>
<evidence type="ECO:0000259" key="3">
    <source>
        <dbReference type="PROSITE" id="PS50853"/>
    </source>
</evidence>
<dbReference type="Gene3D" id="2.60.40.10">
    <property type="entry name" value="Immunoglobulins"/>
    <property type="match status" value="4"/>
</dbReference>
<feature type="domain" description="Fibronectin type-III" evidence="3">
    <location>
        <begin position="356"/>
        <end position="451"/>
    </location>
</feature>
<protein>
    <recommendedName>
        <fullName evidence="3">Fibronectin type-III domain-containing protein</fullName>
    </recommendedName>
</protein>
<organism evidence="4 5">
    <name type="scientific">Hemibagrus guttatus</name>
    <dbReference type="NCBI Taxonomy" id="175788"/>
    <lineage>
        <taxon>Eukaryota</taxon>
        <taxon>Metazoa</taxon>
        <taxon>Chordata</taxon>
        <taxon>Craniata</taxon>
        <taxon>Vertebrata</taxon>
        <taxon>Euteleostomi</taxon>
        <taxon>Actinopterygii</taxon>
        <taxon>Neopterygii</taxon>
        <taxon>Teleostei</taxon>
        <taxon>Ostariophysi</taxon>
        <taxon>Siluriformes</taxon>
        <taxon>Bagridae</taxon>
        <taxon>Hemibagrus</taxon>
    </lineage>
</organism>
<dbReference type="InterPro" id="IPR049109">
    <property type="entry name" value="TARSH/FNDC1_C"/>
</dbReference>
<evidence type="ECO:0000313" key="4">
    <source>
        <dbReference type="EMBL" id="KAK3516809.1"/>
    </source>
</evidence>
<feature type="domain" description="Fibronectin type-III" evidence="3">
    <location>
        <begin position="31"/>
        <end position="123"/>
    </location>
</feature>
<dbReference type="Pfam" id="PF00041">
    <property type="entry name" value="fn3"/>
    <property type="match status" value="3"/>
</dbReference>
<dbReference type="PANTHER" id="PTHR23197:SF8">
    <property type="entry name" value="FIBRONECTIN TYPE III DOMAIN-CONTAINING PROTEIN 1"/>
    <property type="match status" value="1"/>
</dbReference>
<evidence type="ECO:0000313" key="5">
    <source>
        <dbReference type="Proteomes" id="UP001274896"/>
    </source>
</evidence>
<feature type="region of interest" description="Disordered" evidence="1">
    <location>
        <begin position="434"/>
        <end position="462"/>
    </location>
</feature>
<dbReference type="PRINTS" id="PR00014">
    <property type="entry name" value="FNTYPEIII"/>
</dbReference>
<comment type="caution">
    <text evidence="4">The sequence shown here is derived from an EMBL/GenBank/DDBJ whole genome shotgun (WGS) entry which is preliminary data.</text>
</comment>
<dbReference type="SUPFAM" id="SSF49265">
    <property type="entry name" value="Fibronectin type III"/>
    <property type="match status" value="3"/>
</dbReference>
<sequence length="976" mass="107699">MPLSKAVWFGVCAISMCKLGVILFGSLLAFKPLHPRNVKLTSVEKGLKVTWDPPNELDGRPVDRYSIGYGKSMRSLRFIKVDKDRRSEVLEDVEPGVLHFLKISSENEDGMSKPVYRAETPGGGELVKLDGFAVEGGSSSNTSTPGRSSSGRSSKISHHTPVQRSGVLRQRAPQSSSGPEAPSRGGYLPIRSQNKHRVDLSQPQADQRNANKPKLASESIYVVSLQAQKAPQRTVPASKSVNTESPPPEHDEVEEVEDVTVRILSPQSVVITWVDPLVKKEKSFPEGTRQYAVRYREKGESARWEYKETSQKRLVIEKLSADGMYEFSVRITQGDQQGKWSVSVFQRTPESAPAGPPENFEVKPLRGKGTAVTATWDPPDEPNGKIREYILSYAPALKPFGAKSVTYRGTTTSATIDGLTPGDRYIFKIRAANRKGQGPQSKTLSVAMPGIKNGRPNLTATNGKIASTTNENTKGNGVKYITGPDGTRWVVDLDKGVLMNEEGKVLQDSRGRPRKVVIGEDGKTIFDEEGTPLVNQEGMALFGHGRDSRPVVNPKDKYLTVGGKPLVGLDRPTPSTTTTTTTTTATTTTTTTTTTTAEPTTTEITTLEYTTEALPTCPPGTFAKLDKNGVPVMDDYGILDCYPSDEFLMETTMIHTTTQLPPTTHTPTTEFRLFNNSPSSEFDAAGKKRFTAPYVNYIQKDPGAPCSLTEALEYLQVDVLADLIEKDSATASQKQPPKYKPHNITVIAMEGCHSFVILDWARPLKDDMVSGYMVHSASYDDVLNNRWSSSLSSGTHLAVENLKPNSRYYFRVQAKNVFGLGPISETISYVTESDDPLLIERPPGGEPIWIPFSFRYNPAHSSCKGSQFVKRTWYRKFVGVVLCNSLRYKIFMGDGLKETFYSIADSFGNGEDHCQFVDSHMDGRTGPQTLSTYLPQAQGYYRSYRQEPVNFGPIGRRTAHQFVGWYECGVPIPGKW</sequence>
<proteinExistence type="predicted"/>
<dbReference type="EMBL" id="JAUCMX010000019">
    <property type="protein sequence ID" value="KAK3516809.1"/>
    <property type="molecule type" value="Genomic_DNA"/>
</dbReference>
<accession>A0AAE0US03</accession>
<feature type="transmembrane region" description="Helical" evidence="2">
    <location>
        <begin position="6"/>
        <end position="30"/>
    </location>
</feature>
<dbReference type="PROSITE" id="PS50853">
    <property type="entry name" value="FN3"/>
    <property type="match status" value="4"/>
</dbReference>
<dbReference type="InterPro" id="IPR036116">
    <property type="entry name" value="FN3_sf"/>
</dbReference>
<dbReference type="AlphaFoldDB" id="A0AAE0US03"/>
<feature type="domain" description="Fibronectin type-III" evidence="3">
    <location>
        <begin position="255"/>
        <end position="351"/>
    </location>
</feature>
<gene>
    <name evidence="4" type="ORF">QTP70_023686</name>
</gene>
<dbReference type="InterPro" id="IPR003961">
    <property type="entry name" value="FN3_dom"/>
</dbReference>
<feature type="region of interest" description="Disordered" evidence="1">
    <location>
        <begin position="227"/>
        <end position="254"/>
    </location>
</feature>
<evidence type="ECO:0000256" key="1">
    <source>
        <dbReference type="SAM" id="MobiDB-lite"/>
    </source>
</evidence>
<dbReference type="Pfam" id="PF21731">
    <property type="entry name" value="TARSH_C"/>
    <property type="match status" value="1"/>
</dbReference>